<evidence type="ECO:0000256" key="1">
    <source>
        <dbReference type="SAM" id="MobiDB-lite"/>
    </source>
</evidence>
<dbReference type="Proteomes" id="UP001494588">
    <property type="component" value="Unassembled WGS sequence"/>
</dbReference>
<sequence>MKDAFERRALLLHLGDALQAIDAALAADTPRHTLQDLLNAQTDLAARTWLAAVSPDMKASDFAKRMSAAFAAWPALLLEEQVDYTRLALTVRDHLFADDPAGWRRYVDAIRSEVEWFGEALPSADAVDTAAYAQASDEAEPLTNDSTDIERAEEPGDRPRENVESNGGLYPAWPWKPGV</sequence>
<name>A0ABU9QIE2_9BURK</name>
<feature type="region of interest" description="Disordered" evidence="1">
    <location>
        <begin position="133"/>
        <end position="179"/>
    </location>
</feature>
<proteinExistence type="predicted"/>
<protein>
    <submittedName>
        <fullName evidence="2">Uncharacterized protein</fullName>
    </submittedName>
</protein>
<dbReference type="RefSeq" id="WP_201656393.1">
    <property type="nucleotide sequence ID" value="NZ_CAJHCS010000024.1"/>
</dbReference>
<organism evidence="2 3">
    <name type="scientific">Paraburkholderia sabiae</name>
    <dbReference type="NCBI Taxonomy" id="273251"/>
    <lineage>
        <taxon>Bacteria</taxon>
        <taxon>Pseudomonadati</taxon>
        <taxon>Pseudomonadota</taxon>
        <taxon>Betaproteobacteria</taxon>
        <taxon>Burkholderiales</taxon>
        <taxon>Burkholderiaceae</taxon>
        <taxon>Paraburkholderia</taxon>
    </lineage>
</organism>
<reference evidence="2 3" key="1">
    <citation type="submission" date="2024-01" db="EMBL/GenBank/DDBJ databases">
        <title>The diversity of rhizobia nodulating Mimosa spp. in eleven states of Brazil covering several biomes is determined by host plant, location, and edaphic factors.</title>
        <authorList>
            <person name="Rouws L."/>
            <person name="Barauna A."/>
            <person name="Beukes C."/>
            <person name="De Faria S.M."/>
            <person name="Gross E."/>
            <person name="Dos Reis Junior F.B."/>
            <person name="Simon M."/>
            <person name="Maluk M."/>
            <person name="Odee D.W."/>
            <person name="Kenicer G."/>
            <person name="Young J.P.W."/>
            <person name="Reis V.M."/>
            <person name="Zilli J."/>
            <person name="James E.K."/>
        </authorList>
    </citation>
    <scope>NUCLEOTIDE SEQUENCE [LARGE SCALE GENOMIC DNA]</scope>
    <source>
        <strain evidence="2 3">JPY77</strain>
    </source>
</reference>
<keyword evidence="3" id="KW-1185">Reference proteome</keyword>
<evidence type="ECO:0000313" key="3">
    <source>
        <dbReference type="Proteomes" id="UP001494588"/>
    </source>
</evidence>
<gene>
    <name evidence="2" type="ORF">V4C55_24415</name>
</gene>
<accession>A0ABU9QIE2</accession>
<comment type="caution">
    <text evidence="2">The sequence shown here is derived from an EMBL/GenBank/DDBJ whole genome shotgun (WGS) entry which is preliminary data.</text>
</comment>
<feature type="compositionally biased region" description="Basic and acidic residues" evidence="1">
    <location>
        <begin position="148"/>
        <end position="163"/>
    </location>
</feature>
<evidence type="ECO:0000313" key="2">
    <source>
        <dbReference type="EMBL" id="MEM5288880.1"/>
    </source>
</evidence>
<dbReference type="EMBL" id="JAZHGC010000021">
    <property type="protein sequence ID" value="MEM5288880.1"/>
    <property type="molecule type" value="Genomic_DNA"/>
</dbReference>